<evidence type="ECO:0000256" key="2">
    <source>
        <dbReference type="ARBA" id="ARBA00022618"/>
    </source>
</evidence>
<name>A0A8I0GB21_9ACTO</name>
<keyword evidence="6 7" id="KW-0131">Cell cycle</keyword>
<comment type="subcellular location">
    <subcellularLocation>
        <location evidence="7">Cell membrane</location>
        <topology evidence="7">Multi-pass membrane protein</topology>
    </subcellularLocation>
</comment>
<evidence type="ECO:0000256" key="8">
    <source>
        <dbReference type="SAM" id="MobiDB-lite"/>
    </source>
</evidence>
<keyword evidence="4 7" id="KW-1133">Transmembrane helix</keyword>
<sequence length="90" mass="9938">MPESRKRKTAKDHRPEAEDAPLNPGWSAGMKLSPSWWAPVMVTLMVIGLIYIVVTYIAGAQYPIPGIGNWNLAVGLGIALVGFIMTMRWK</sequence>
<dbReference type="Proteomes" id="UP000627538">
    <property type="component" value="Unassembled WGS sequence"/>
</dbReference>
<organism evidence="9 10">
    <name type="scientific">Nanchangia anserum</name>
    <dbReference type="NCBI Taxonomy" id="2692125"/>
    <lineage>
        <taxon>Bacteria</taxon>
        <taxon>Bacillati</taxon>
        <taxon>Actinomycetota</taxon>
        <taxon>Actinomycetes</taxon>
        <taxon>Actinomycetales</taxon>
        <taxon>Actinomycetaceae</taxon>
        <taxon>Nanchangia</taxon>
    </lineage>
</organism>
<dbReference type="GO" id="GO:0051301">
    <property type="term" value="P:cell division"/>
    <property type="evidence" value="ECO:0007669"/>
    <property type="project" value="UniProtKB-UniRule"/>
</dbReference>
<keyword evidence="3 7" id="KW-0812">Transmembrane</keyword>
<dbReference type="AlphaFoldDB" id="A0A8I0GB21"/>
<dbReference type="EMBL" id="JACRUO010000001">
    <property type="protein sequence ID" value="MBD3689503.1"/>
    <property type="molecule type" value="Genomic_DNA"/>
</dbReference>
<proteinExistence type="inferred from homology"/>
<gene>
    <name evidence="7" type="primary">crgA</name>
    <name evidence="9" type="ORF">H8R10_04580</name>
</gene>
<evidence type="ECO:0000256" key="1">
    <source>
        <dbReference type="ARBA" id="ARBA00022475"/>
    </source>
</evidence>
<feature type="transmembrane region" description="Helical" evidence="7">
    <location>
        <begin position="36"/>
        <end position="58"/>
    </location>
</feature>
<evidence type="ECO:0000256" key="4">
    <source>
        <dbReference type="ARBA" id="ARBA00022989"/>
    </source>
</evidence>
<evidence type="ECO:0000313" key="9">
    <source>
        <dbReference type="EMBL" id="MBD3689503.1"/>
    </source>
</evidence>
<evidence type="ECO:0000256" key="3">
    <source>
        <dbReference type="ARBA" id="ARBA00022692"/>
    </source>
</evidence>
<evidence type="ECO:0000313" key="10">
    <source>
        <dbReference type="Proteomes" id="UP000627538"/>
    </source>
</evidence>
<dbReference type="InterPro" id="IPR009619">
    <property type="entry name" value="CrgA"/>
</dbReference>
<accession>A0A8I0GB21</accession>
<evidence type="ECO:0000256" key="6">
    <source>
        <dbReference type="ARBA" id="ARBA00023306"/>
    </source>
</evidence>
<comment type="caution">
    <text evidence="9">The sequence shown here is derived from an EMBL/GenBank/DDBJ whole genome shotgun (WGS) entry which is preliminary data.</text>
</comment>
<dbReference type="RefSeq" id="WP_191071544.1">
    <property type="nucleotide sequence ID" value="NZ_JACRUO010000001.1"/>
</dbReference>
<dbReference type="HAMAP" id="MF_00631">
    <property type="entry name" value="CrgA"/>
    <property type="match status" value="1"/>
</dbReference>
<evidence type="ECO:0000256" key="7">
    <source>
        <dbReference type="HAMAP-Rule" id="MF_00631"/>
    </source>
</evidence>
<feature type="compositionally biased region" description="Basic residues" evidence="8">
    <location>
        <begin position="1"/>
        <end position="11"/>
    </location>
</feature>
<dbReference type="GO" id="GO:0005886">
    <property type="term" value="C:plasma membrane"/>
    <property type="evidence" value="ECO:0007669"/>
    <property type="project" value="UniProtKB-SubCell"/>
</dbReference>
<keyword evidence="2 7" id="KW-0132">Cell division</keyword>
<evidence type="ECO:0000256" key="5">
    <source>
        <dbReference type="ARBA" id="ARBA00023136"/>
    </source>
</evidence>
<reference evidence="9 10" key="1">
    <citation type="submission" date="2020-08" db="EMBL/GenBank/DDBJ databases">
        <title>Winkia gen. nov., sp. nov., isolated from faeces of the Anser albifrons in China.</title>
        <authorList>
            <person name="Liu Q."/>
        </authorList>
    </citation>
    <scope>NUCLEOTIDE SEQUENCE [LARGE SCALE GENOMIC DNA]</scope>
    <source>
        <strain evidence="9 10">C62</strain>
    </source>
</reference>
<keyword evidence="5 7" id="KW-0472">Membrane</keyword>
<keyword evidence="1 7" id="KW-1003">Cell membrane</keyword>
<feature type="region of interest" description="Disordered" evidence="8">
    <location>
        <begin position="1"/>
        <end position="24"/>
    </location>
</feature>
<keyword evidence="10" id="KW-1185">Reference proteome</keyword>
<comment type="similarity">
    <text evidence="7">Belongs to the CrgA family.</text>
</comment>
<feature type="transmembrane region" description="Helical" evidence="7">
    <location>
        <begin position="70"/>
        <end position="89"/>
    </location>
</feature>
<dbReference type="Pfam" id="PF06781">
    <property type="entry name" value="CrgA"/>
    <property type="match status" value="1"/>
</dbReference>
<comment type="function">
    <text evidence="7">Involved in cell division.</text>
</comment>
<protein>
    <recommendedName>
        <fullName evidence="7">Cell division protein CrgA</fullName>
    </recommendedName>
</protein>